<dbReference type="InterPro" id="IPR023529">
    <property type="entry name" value="ProQ"/>
</dbReference>
<dbReference type="PANTHER" id="PTHR38106:SF1">
    <property type="entry name" value="RNA CHAPERONE PROQ"/>
    <property type="match status" value="1"/>
</dbReference>
<evidence type="ECO:0000256" key="3">
    <source>
        <dbReference type="ARBA" id="ARBA00023186"/>
    </source>
</evidence>
<dbReference type="AlphaFoldDB" id="A0A6P1V6D0"/>
<dbReference type="GO" id="GO:0034057">
    <property type="term" value="F:RNA strand-exchange activity"/>
    <property type="evidence" value="ECO:0007669"/>
    <property type="project" value="InterPro"/>
</dbReference>
<dbReference type="SUPFAM" id="SSF48657">
    <property type="entry name" value="FinO-like"/>
    <property type="match status" value="1"/>
</dbReference>
<feature type="domain" description="ProQ/FinO" evidence="5">
    <location>
        <begin position="62"/>
        <end position="179"/>
    </location>
</feature>
<evidence type="ECO:0000256" key="2">
    <source>
        <dbReference type="ARBA" id="ARBA00022884"/>
    </source>
</evidence>
<dbReference type="PANTHER" id="PTHR38106">
    <property type="entry name" value="RNA CHAPERONE PROQ"/>
    <property type="match status" value="1"/>
</dbReference>
<protein>
    <recommendedName>
        <fullName evidence="5">ProQ/FinO domain-containing protein</fullName>
    </recommendedName>
</protein>
<feature type="region of interest" description="Disordered" evidence="4">
    <location>
        <begin position="1"/>
        <end position="29"/>
    </location>
</feature>
<accession>A0A6P1V6D0</accession>
<keyword evidence="1" id="KW-0963">Cytoplasm</keyword>
<keyword evidence="6" id="KW-0614">Plasmid</keyword>
<geneLocation type="plasmid" evidence="6">
    <name>unnamed2</name>
</geneLocation>
<name>A0A6P1V6D0_9ENTR</name>
<gene>
    <name evidence="6" type="ORF">GW952_30645</name>
</gene>
<dbReference type="Pfam" id="PF04352">
    <property type="entry name" value="ProQ"/>
    <property type="match status" value="1"/>
</dbReference>
<evidence type="ECO:0000259" key="5">
    <source>
        <dbReference type="SMART" id="SM00945"/>
    </source>
</evidence>
<proteinExistence type="predicted"/>
<dbReference type="InterPro" id="IPR016103">
    <property type="entry name" value="ProQ/FinO"/>
</dbReference>
<organism evidence="6 7">
    <name type="scientific">Klebsiella michiganensis</name>
    <dbReference type="NCBI Taxonomy" id="1134687"/>
    <lineage>
        <taxon>Bacteria</taxon>
        <taxon>Pseudomonadati</taxon>
        <taxon>Pseudomonadota</taxon>
        <taxon>Gammaproteobacteria</taxon>
        <taxon>Enterobacterales</taxon>
        <taxon>Enterobacteriaceae</taxon>
        <taxon>Klebsiella/Raoultella group</taxon>
        <taxon>Klebsiella</taxon>
    </lineage>
</organism>
<dbReference type="GO" id="GO:0033592">
    <property type="term" value="F:RNA strand annealing activity"/>
    <property type="evidence" value="ECO:0007669"/>
    <property type="project" value="InterPro"/>
</dbReference>
<evidence type="ECO:0000256" key="1">
    <source>
        <dbReference type="ARBA" id="ARBA00022490"/>
    </source>
</evidence>
<dbReference type="InterPro" id="IPR036442">
    <property type="entry name" value="ProQ/FinO_sf"/>
</dbReference>
<dbReference type="Gene3D" id="1.10.1710.10">
    <property type="entry name" value="ProQ/FinO domain"/>
    <property type="match status" value="1"/>
</dbReference>
<dbReference type="RefSeq" id="WP_162122766.1">
    <property type="nucleotide sequence ID" value="NZ_CP048110.1"/>
</dbReference>
<dbReference type="SMART" id="SM00945">
    <property type="entry name" value="ProQ"/>
    <property type="match status" value="1"/>
</dbReference>
<dbReference type="GO" id="GO:0005829">
    <property type="term" value="C:cytosol"/>
    <property type="evidence" value="ECO:0007669"/>
    <property type="project" value="TreeGrafter"/>
</dbReference>
<dbReference type="Proteomes" id="UP000464389">
    <property type="component" value="Plasmid unnamed2"/>
</dbReference>
<evidence type="ECO:0000256" key="4">
    <source>
        <dbReference type="SAM" id="MobiDB-lite"/>
    </source>
</evidence>
<dbReference type="EMBL" id="CP048110">
    <property type="protein sequence ID" value="QHS49985.1"/>
    <property type="molecule type" value="Genomic_DNA"/>
</dbReference>
<keyword evidence="3" id="KW-0143">Chaperone</keyword>
<dbReference type="GO" id="GO:0010608">
    <property type="term" value="P:post-transcriptional regulation of gene expression"/>
    <property type="evidence" value="ECO:0007669"/>
    <property type="project" value="InterPro"/>
</dbReference>
<keyword evidence="2" id="KW-0694">RNA-binding</keyword>
<evidence type="ECO:0000313" key="7">
    <source>
        <dbReference type="Proteomes" id="UP000464389"/>
    </source>
</evidence>
<sequence>MPDKKTPVIVVKKSRPKPPAAEPLLPEPHTDAGVAVKSAVPPVPVAAAENAAPLTRKPFNKQARKNRAKMAHFARTFPALWPDFDKGTFRPMKVGIKEQVKEYIEAHPDCGMTFGQWVQAVRVVTGRIDYQRCVKEGEPRYGIHGEPAGVVSAREAEYARLRVARIKARLDAYRDAREKKQHDA</sequence>
<reference evidence="6 7" key="1">
    <citation type="submission" date="2020-01" db="EMBL/GenBank/DDBJ databases">
        <title>Bactrocera dorsalis gut bacteria genome.</title>
        <authorList>
            <person name="Zhang H."/>
            <person name="Cai Z."/>
        </authorList>
    </citation>
    <scope>NUCLEOTIDE SEQUENCE [LARGE SCALE GENOMIC DNA]</scope>
    <source>
        <strain evidence="6 7">BD177</strain>
        <plasmid evidence="6 7">unnamed2</plasmid>
    </source>
</reference>
<evidence type="ECO:0000313" key="6">
    <source>
        <dbReference type="EMBL" id="QHS49985.1"/>
    </source>
</evidence>